<proteinExistence type="predicted"/>
<reference evidence="1" key="1">
    <citation type="submission" date="2020-05" db="EMBL/GenBank/DDBJ databases">
        <authorList>
            <person name="Chiriac C."/>
            <person name="Salcher M."/>
            <person name="Ghai R."/>
            <person name="Kavagutti S V."/>
        </authorList>
    </citation>
    <scope>NUCLEOTIDE SEQUENCE</scope>
</reference>
<sequence>MFFRKKPETMPVRDVQSEAVAAIIQGAAILPSKRLTNAIYTALLDNRDMSVAELDDLANKISRLAWARGRK</sequence>
<evidence type="ECO:0000313" key="1">
    <source>
        <dbReference type="EMBL" id="CAB5223049.1"/>
    </source>
</evidence>
<gene>
    <name evidence="1" type="ORF">UFOVP373_51</name>
</gene>
<protein>
    <submittedName>
        <fullName evidence="1">Uncharacterized protein</fullName>
    </submittedName>
</protein>
<accession>A0A6J7WY80</accession>
<organism evidence="1">
    <name type="scientific">uncultured Caudovirales phage</name>
    <dbReference type="NCBI Taxonomy" id="2100421"/>
    <lineage>
        <taxon>Viruses</taxon>
        <taxon>Duplodnaviria</taxon>
        <taxon>Heunggongvirae</taxon>
        <taxon>Uroviricota</taxon>
        <taxon>Caudoviricetes</taxon>
        <taxon>Peduoviridae</taxon>
        <taxon>Maltschvirus</taxon>
        <taxon>Maltschvirus maltsch</taxon>
    </lineage>
</organism>
<name>A0A6J7WY80_9CAUD</name>
<dbReference type="EMBL" id="LR798304">
    <property type="protein sequence ID" value="CAB5223049.1"/>
    <property type="molecule type" value="Genomic_DNA"/>
</dbReference>